<dbReference type="HOGENOM" id="CLU_1704802_0_0_1"/>
<feature type="compositionally biased region" description="Low complexity" evidence="1">
    <location>
        <begin position="140"/>
        <end position="154"/>
    </location>
</feature>
<dbReference type="AlphaFoldDB" id="A0A0D0DHZ7"/>
<accession>A0A0D0DHZ7</accession>
<dbReference type="Proteomes" id="UP000054538">
    <property type="component" value="Unassembled WGS sequence"/>
</dbReference>
<evidence type="ECO:0000256" key="1">
    <source>
        <dbReference type="SAM" id="MobiDB-lite"/>
    </source>
</evidence>
<organism evidence="2 3">
    <name type="scientific">Paxillus rubicundulus Ve08.2h10</name>
    <dbReference type="NCBI Taxonomy" id="930991"/>
    <lineage>
        <taxon>Eukaryota</taxon>
        <taxon>Fungi</taxon>
        <taxon>Dikarya</taxon>
        <taxon>Basidiomycota</taxon>
        <taxon>Agaricomycotina</taxon>
        <taxon>Agaricomycetes</taxon>
        <taxon>Agaricomycetidae</taxon>
        <taxon>Boletales</taxon>
        <taxon>Paxilineae</taxon>
        <taxon>Paxillaceae</taxon>
        <taxon>Paxillus</taxon>
    </lineage>
</organism>
<feature type="compositionally biased region" description="Pro residues" evidence="1">
    <location>
        <begin position="118"/>
        <end position="139"/>
    </location>
</feature>
<sequence length="154" mass="16151">MKSKHDGLSNATTVILARTSNAHVYVPAHAHGTKTRKHAPSLHSHSITPTTLPPRTLAPARIAGAGSRAAAAVRTTVVPVNVLETLNPDPGNPFSPLNPPPTSARPSELGWLCRFPKPSSPSPFRPHSSPDPSPLPQPTPTTLLSQSSSHPTTS</sequence>
<dbReference type="EMBL" id="KN825859">
    <property type="protein sequence ID" value="KIK81139.1"/>
    <property type="molecule type" value="Genomic_DNA"/>
</dbReference>
<feature type="compositionally biased region" description="Pro residues" evidence="1">
    <location>
        <begin position="90"/>
        <end position="103"/>
    </location>
</feature>
<reference evidence="2 3" key="1">
    <citation type="submission" date="2014-04" db="EMBL/GenBank/DDBJ databases">
        <authorList>
            <consortium name="DOE Joint Genome Institute"/>
            <person name="Kuo A."/>
            <person name="Kohler A."/>
            <person name="Jargeat P."/>
            <person name="Nagy L.G."/>
            <person name="Floudas D."/>
            <person name="Copeland A."/>
            <person name="Barry K.W."/>
            <person name="Cichocki N."/>
            <person name="Veneault-Fourrey C."/>
            <person name="LaButti K."/>
            <person name="Lindquist E.A."/>
            <person name="Lipzen A."/>
            <person name="Lundell T."/>
            <person name="Morin E."/>
            <person name="Murat C."/>
            <person name="Sun H."/>
            <person name="Tunlid A."/>
            <person name="Henrissat B."/>
            <person name="Grigoriev I.V."/>
            <person name="Hibbett D.S."/>
            <person name="Martin F."/>
            <person name="Nordberg H.P."/>
            <person name="Cantor M.N."/>
            <person name="Hua S.X."/>
        </authorList>
    </citation>
    <scope>NUCLEOTIDE SEQUENCE [LARGE SCALE GENOMIC DNA]</scope>
    <source>
        <strain evidence="2 3">Ve08.2h10</strain>
    </source>
</reference>
<proteinExistence type="predicted"/>
<dbReference type="InParanoid" id="A0A0D0DHZ7"/>
<feature type="region of interest" description="Disordered" evidence="1">
    <location>
        <begin position="84"/>
        <end position="154"/>
    </location>
</feature>
<name>A0A0D0DHZ7_9AGAM</name>
<feature type="region of interest" description="Disordered" evidence="1">
    <location>
        <begin position="33"/>
        <end position="55"/>
    </location>
</feature>
<evidence type="ECO:0000313" key="2">
    <source>
        <dbReference type="EMBL" id="KIK81139.1"/>
    </source>
</evidence>
<keyword evidence="3" id="KW-1185">Reference proteome</keyword>
<gene>
    <name evidence="2" type="ORF">PAXRUDRAFT_833059</name>
</gene>
<evidence type="ECO:0000313" key="3">
    <source>
        <dbReference type="Proteomes" id="UP000054538"/>
    </source>
</evidence>
<protein>
    <submittedName>
        <fullName evidence="2">Uncharacterized protein</fullName>
    </submittedName>
</protein>
<reference evidence="3" key="2">
    <citation type="submission" date="2015-01" db="EMBL/GenBank/DDBJ databases">
        <title>Evolutionary Origins and Diversification of the Mycorrhizal Mutualists.</title>
        <authorList>
            <consortium name="DOE Joint Genome Institute"/>
            <consortium name="Mycorrhizal Genomics Consortium"/>
            <person name="Kohler A."/>
            <person name="Kuo A."/>
            <person name="Nagy L.G."/>
            <person name="Floudas D."/>
            <person name="Copeland A."/>
            <person name="Barry K.W."/>
            <person name="Cichocki N."/>
            <person name="Veneault-Fourrey C."/>
            <person name="LaButti K."/>
            <person name="Lindquist E.A."/>
            <person name="Lipzen A."/>
            <person name="Lundell T."/>
            <person name="Morin E."/>
            <person name="Murat C."/>
            <person name="Riley R."/>
            <person name="Ohm R."/>
            <person name="Sun H."/>
            <person name="Tunlid A."/>
            <person name="Henrissat B."/>
            <person name="Grigoriev I.V."/>
            <person name="Hibbett D.S."/>
            <person name="Martin F."/>
        </authorList>
    </citation>
    <scope>NUCLEOTIDE SEQUENCE [LARGE SCALE GENOMIC DNA]</scope>
    <source>
        <strain evidence="3">Ve08.2h10</strain>
    </source>
</reference>